<feature type="compositionally biased region" description="Basic and acidic residues" evidence="1">
    <location>
        <begin position="44"/>
        <end position="54"/>
    </location>
</feature>
<organism evidence="2 3">
    <name type="scientific">Caenorhabditis nigoni</name>
    <dbReference type="NCBI Taxonomy" id="1611254"/>
    <lineage>
        <taxon>Eukaryota</taxon>
        <taxon>Metazoa</taxon>
        <taxon>Ecdysozoa</taxon>
        <taxon>Nematoda</taxon>
        <taxon>Chromadorea</taxon>
        <taxon>Rhabditida</taxon>
        <taxon>Rhabditina</taxon>
        <taxon>Rhabditomorpha</taxon>
        <taxon>Rhabditoidea</taxon>
        <taxon>Rhabditidae</taxon>
        <taxon>Peloderinae</taxon>
        <taxon>Caenorhabditis</taxon>
    </lineage>
</organism>
<sequence length="68" mass="8277">MAMANRQNRRDKFPPEVNRILYIKNLPYKITTISESSELFDRFESEAHHNDPKQFSRSKPREQKRRRS</sequence>
<evidence type="ECO:0000313" key="2">
    <source>
        <dbReference type="EMBL" id="PIC30003.1"/>
    </source>
</evidence>
<dbReference type="AlphaFoldDB" id="A0A2G5TRY2"/>
<name>A0A2G5TRY2_9PELO</name>
<protein>
    <recommendedName>
        <fullName evidence="4">RRM domain-containing protein</fullName>
    </recommendedName>
</protein>
<gene>
    <name evidence="2" type="primary">Cnig_chr_V.g21390</name>
    <name evidence="2" type="ORF">B9Z55_021390</name>
</gene>
<dbReference type="EMBL" id="PDUG01000005">
    <property type="protein sequence ID" value="PIC30003.1"/>
    <property type="molecule type" value="Genomic_DNA"/>
</dbReference>
<reference evidence="3" key="1">
    <citation type="submission" date="2017-10" db="EMBL/GenBank/DDBJ databases">
        <title>Rapid genome shrinkage in a self-fertile nematode reveals novel sperm competition proteins.</title>
        <authorList>
            <person name="Yin D."/>
            <person name="Schwarz E.M."/>
            <person name="Thomas C.G."/>
            <person name="Felde R.L."/>
            <person name="Korf I.F."/>
            <person name="Cutter A.D."/>
            <person name="Schartner C.M."/>
            <person name="Ralston E.J."/>
            <person name="Meyer B.J."/>
            <person name="Haag E.S."/>
        </authorList>
    </citation>
    <scope>NUCLEOTIDE SEQUENCE [LARGE SCALE GENOMIC DNA]</scope>
    <source>
        <strain evidence="3">JU1422</strain>
    </source>
</reference>
<dbReference type="OrthoDB" id="275748at2759"/>
<feature type="compositionally biased region" description="Basic residues" evidence="1">
    <location>
        <begin position="56"/>
        <end position="68"/>
    </location>
</feature>
<dbReference type="Proteomes" id="UP000230233">
    <property type="component" value="Chromosome V"/>
</dbReference>
<dbReference type="STRING" id="1611254.A0A2G5TRY2"/>
<evidence type="ECO:0008006" key="4">
    <source>
        <dbReference type="Google" id="ProtNLM"/>
    </source>
</evidence>
<proteinExistence type="predicted"/>
<accession>A0A2G5TRY2</accession>
<evidence type="ECO:0000313" key="3">
    <source>
        <dbReference type="Proteomes" id="UP000230233"/>
    </source>
</evidence>
<comment type="caution">
    <text evidence="2">The sequence shown here is derived from an EMBL/GenBank/DDBJ whole genome shotgun (WGS) entry which is preliminary data.</text>
</comment>
<feature type="region of interest" description="Disordered" evidence="1">
    <location>
        <begin position="44"/>
        <end position="68"/>
    </location>
</feature>
<keyword evidence="3" id="KW-1185">Reference proteome</keyword>
<evidence type="ECO:0000256" key="1">
    <source>
        <dbReference type="SAM" id="MobiDB-lite"/>
    </source>
</evidence>